<keyword evidence="1" id="KW-0812">Transmembrane</keyword>
<evidence type="ECO:0000313" key="3">
    <source>
        <dbReference type="Proteomes" id="UP000607796"/>
    </source>
</evidence>
<dbReference type="Proteomes" id="UP000607796">
    <property type="component" value="Unassembled WGS sequence"/>
</dbReference>
<feature type="transmembrane region" description="Helical" evidence="1">
    <location>
        <begin position="117"/>
        <end position="136"/>
    </location>
</feature>
<evidence type="ECO:0000256" key="1">
    <source>
        <dbReference type="SAM" id="Phobius"/>
    </source>
</evidence>
<feature type="transmembrane region" description="Helical" evidence="1">
    <location>
        <begin position="78"/>
        <end position="97"/>
    </location>
</feature>
<keyword evidence="1" id="KW-1133">Transmembrane helix</keyword>
<name>A0ABR9WVR0_9RHOB</name>
<keyword evidence="3" id="KW-1185">Reference proteome</keyword>
<protein>
    <submittedName>
        <fullName evidence="2">Uncharacterized protein</fullName>
    </submittedName>
</protein>
<reference evidence="2 3" key="1">
    <citation type="journal article" date="2021" name="Int. J. Syst. Evol. Microbiol.">
        <title>Salipiger mangrovisoli sp. nov., isolated from mangrove soil and the proposal for the reclassification of Paraphaeobacter pallidus as Salipiger pallidus comb. nov.</title>
        <authorList>
            <person name="Du J."/>
            <person name="Liu Y."/>
            <person name="Pei T."/>
            <person name="Deng M.R."/>
            <person name="Zhu H."/>
        </authorList>
    </citation>
    <scope>NUCLEOTIDE SEQUENCE [LARGE SCALE GENOMIC DNA]</scope>
    <source>
        <strain evidence="2 3">6D45A</strain>
    </source>
</reference>
<evidence type="ECO:0000313" key="2">
    <source>
        <dbReference type="EMBL" id="MBE9635366.1"/>
    </source>
</evidence>
<dbReference type="EMBL" id="JADFFK010000001">
    <property type="protein sequence ID" value="MBE9635366.1"/>
    <property type="molecule type" value="Genomic_DNA"/>
</dbReference>
<gene>
    <name evidence="2" type="ORF">IQ782_00790</name>
</gene>
<organism evidence="2 3">
    <name type="scientific">Salipiger mangrovisoli</name>
    <dbReference type="NCBI Taxonomy" id="2865933"/>
    <lineage>
        <taxon>Bacteria</taxon>
        <taxon>Pseudomonadati</taxon>
        <taxon>Pseudomonadota</taxon>
        <taxon>Alphaproteobacteria</taxon>
        <taxon>Rhodobacterales</taxon>
        <taxon>Roseobacteraceae</taxon>
        <taxon>Salipiger</taxon>
    </lineage>
</organism>
<feature type="transmembrane region" description="Helical" evidence="1">
    <location>
        <begin position="174"/>
        <end position="196"/>
    </location>
</feature>
<accession>A0ABR9WVR0</accession>
<feature type="transmembrane region" description="Helical" evidence="1">
    <location>
        <begin position="12"/>
        <end position="35"/>
    </location>
</feature>
<sequence length="213" mass="21822">MAISKAELLHRQLPLLLTIVCLVLVAAVLLGWGLGVEVLVRGASGRAAMVPGTAIALALLFLGLLLHLMQEHAQDKVIFCAAAAAMVVLTNSVVVALDPAGLDALLKSRAPRDRMSPGTMTGLLSGALGLAGLGSARLLRREVPMLAALSGLSGIIAVLAVHNFRLGAPLSLPFVSAMSIYTALCLLAFNAALLLVSLAPSASSRVPESHADG</sequence>
<feature type="transmembrane region" description="Helical" evidence="1">
    <location>
        <begin position="47"/>
        <end position="66"/>
    </location>
</feature>
<dbReference type="RefSeq" id="WP_194132711.1">
    <property type="nucleotide sequence ID" value="NZ_JADFFK010000001.1"/>
</dbReference>
<comment type="caution">
    <text evidence="2">The sequence shown here is derived from an EMBL/GenBank/DDBJ whole genome shotgun (WGS) entry which is preliminary data.</text>
</comment>
<feature type="transmembrane region" description="Helical" evidence="1">
    <location>
        <begin position="143"/>
        <end position="162"/>
    </location>
</feature>
<keyword evidence="1" id="KW-0472">Membrane</keyword>
<proteinExistence type="predicted"/>